<feature type="transmembrane region" description="Helical" evidence="1">
    <location>
        <begin position="89"/>
        <end position="111"/>
    </location>
</feature>
<dbReference type="Pfam" id="PF00085">
    <property type="entry name" value="Thioredoxin"/>
    <property type="match status" value="1"/>
</dbReference>
<keyword evidence="1" id="KW-1133">Transmembrane helix</keyword>
<dbReference type="PROSITE" id="PS51352">
    <property type="entry name" value="THIOREDOXIN_2"/>
    <property type="match status" value="1"/>
</dbReference>
<name>A0AA88XKD4_PINIB</name>
<reference evidence="3" key="1">
    <citation type="submission" date="2019-08" db="EMBL/GenBank/DDBJ databases">
        <title>The improved chromosome-level genome for the pearl oyster Pinctada fucata martensii using PacBio sequencing and Hi-C.</title>
        <authorList>
            <person name="Zheng Z."/>
        </authorList>
    </citation>
    <scope>NUCLEOTIDE SEQUENCE</scope>
    <source>
        <strain evidence="3">ZZ-2019</strain>
        <tissue evidence="3">Adductor muscle</tissue>
    </source>
</reference>
<keyword evidence="1" id="KW-0812">Transmembrane</keyword>
<keyword evidence="1" id="KW-0472">Membrane</keyword>
<dbReference type="AlphaFoldDB" id="A0AA88XKD4"/>
<keyword evidence="4" id="KW-1185">Reference proteome</keyword>
<proteinExistence type="predicted"/>
<evidence type="ECO:0000259" key="2">
    <source>
        <dbReference type="PROSITE" id="PS51352"/>
    </source>
</evidence>
<comment type="caution">
    <text evidence="3">The sequence shown here is derived from an EMBL/GenBank/DDBJ whole genome shotgun (WGS) entry which is preliminary data.</text>
</comment>
<accession>A0AA88XKD4</accession>
<protein>
    <recommendedName>
        <fullName evidence="2">Thioredoxin domain-containing protein</fullName>
    </recommendedName>
</protein>
<sequence length="262" mass="30586">MQLLKDLRSIGISLHLITNLILALSFFILKTTKPICTYLFEDCYLELREWELLTFLGCIIVIKNRKQSTYIDYLETACLFAKVLNGYMYYRTNVIVSVIYGLLCLFHMIFLPKPGYKGPEFITYFRESNLQEELERDKRIVWVVCFYAAWSPQCVNFAPIFSEISSEYHLDNLRFGKIDISRYPEAGKHFNVDSSSWSKQLPSVILFKDGKEDHRKPFISPKGTVVRHKFHKVRLVIISSNKYPFPPPITPLCNFLAKKGIE</sequence>
<dbReference type="Proteomes" id="UP001186944">
    <property type="component" value="Unassembled WGS sequence"/>
</dbReference>
<evidence type="ECO:0000313" key="3">
    <source>
        <dbReference type="EMBL" id="KAK3084536.1"/>
    </source>
</evidence>
<feature type="transmembrane region" description="Helical" evidence="1">
    <location>
        <begin position="12"/>
        <end position="29"/>
    </location>
</feature>
<dbReference type="InterPro" id="IPR013766">
    <property type="entry name" value="Thioredoxin_domain"/>
</dbReference>
<gene>
    <name evidence="3" type="ORF">FSP39_014888</name>
</gene>
<evidence type="ECO:0000256" key="1">
    <source>
        <dbReference type="SAM" id="Phobius"/>
    </source>
</evidence>
<evidence type="ECO:0000313" key="4">
    <source>
        <dbReference type="Proteomes" id="UP001186944"/>
    </source>
</evidence>
<organism evidence="3 4">
    <name type="scientific">Pinctada imbricata</name>
    <name type="common">Atlantic pearl-oyster</name>
    <name type="synonym">Pinctada martensii</name>
    <dbReference type="NCBI Taxonomy" id="66713"/>
    <lineage>
        <taxon>Eukaryota</taxon>
        <taxon>Metazoa</taxon>
        <taxon>Spiralia</taxon>
        <taxon>Lophotrochozoa</taxon>
        <taxon>Mollusca</taxon>
        <taxon>Bivalvia</taxon>
        <taxon>Autobranchia</taxon>
        <taxon>Pteriomorphia</taxon>
        <taxon>Pterioida</taxon>
        <taxon>Pterioidea</taxon>
        <taxon>Pteriidae</taxon>
        <taxon>Pinctada</taxon>
    </lineage>
</organism>
<dbReference type="Gene3D" id="3.40.30.10">
    <property type="entry name" value="Glutaredoxin"/>
    <property type="match status" value="1"/>
</dbReference>
<dbReference type="InterPro" id="IPR036249">
    <property type="entry name" value="Thioredoxin-like_sf"/>
</dbReference>
<feature type="domain" description="Thioredoxin" evidence="2">
    <location>
        <begin position="112"/>
        <end position="261"/>
    </location>
</feature>
<dbReference type="EMBL" id="VSWD01000013">
    <property type="protein sequence ID" value="KAK3084536.1"/>
    <property type="molecule type" value="Genomic_DNA"/>
</dbReference>
<dbReference type="SUPFAM" id="SSF52833">
    <property type="entry name" value="Thioredoxin-like"/>
    <property type="match status" value="1"/>
</dbReference>